<dbReference type="Proteomes" id="UP001370758">
    <property type="component" value="Unassembled WGS sequence"/>
</dbReference>
<accession>A0AAV9WP33</accession>
<dbReference type="AlphaFoldDB" id="A0AAV9WP33"/>
<evidence type="ECO:0000313" key="3">
    <source>
        <dbReference type="Proteomes" id="UP001370758"/>
    </source>
</evidence>
<evidence type="ECO:0000313" key="2">
    <source>
        <dbReference type="EMBL" id="KAK6511659.1"/>
    </source>
</evidence>
<keyword evidence="3" id="KW-1185">Reference proteome</keyword>
<feature type="domain" description="F-box" evidence="1">
    <location>
        <begin position="17"/>
        <end position="63"/>
    </location>
</feature>
<dbReference type="CDD" id="cd09917">
    <property type="entry name" value="F-box_SF"/>
    <property type="match status" value="1"/>
</dbReference>
<dbReference type="InterPro" id="IPR032675">
    <property type="entry name" value="LRR_dom_sf"/>
</dbReference>
<evidence type="ECO:0000259" key="1">
    <source>
        <dbReference type="PROSITE" id="PS50181"/>
    </source>
</evidence>
<dbReference type="Pfam" id="PF12937">
    <property type="entry name" value="F-box-like"/>
    <property type="match status" value="1"/>
</dbReference>
<dbReference type="InterPro" id="IPR036047">
    <property type="entry name" value="F-box-like_dom_sf"/>
</dbReference>
<comment type="caution">
    <text evidence="2">The sequence shown here is derived from an EMBL/GenBank/DDBJ whole genome shotgun (WGS) entry which is preliminary data.</text>
</comment>
<name>A0AAV9WP33_9PEZI</name>
<reference evidence="2 3" key="1">
    <citation type="submission" date="2023-08" db="EMBL/GenBank/DDBJ databases">
        <authorList>
            <person name="Palmer J.M."/>
        </authorList>
    </citation>
    <scope>NUCLEOTIDE SEQUENCE [LARGE SCALE GENOMIC DNA]</scope>
    <source>
        <strain evidence="2 3">TWF481</strain>
    </source>
</reference>
<dbReference type="SUPFAM" id="SSF81383">
    <property type="entry name" value="F-box domain"/>
    <property type="match status" value="1"/>
</dbReference>
<protein>
    <recommendedName>
        <fullName evidence="1">F-box domain-containing protein</fullName>
    </recommendedName>
</protein>
<sequence length="139" mass="15801">MNVGSGSEDKPGSVDINASLIQVPPEILWDITSYITEPKDLASLVRVCKRVYEICVPRLYQRIKLSPADLRNPNSLLKNESHNLRHVRSIEVAGDMEESAGYWVDNLSDEDFERISCELNEPLNKLLSHLEDNTLTEFM</sequence>
<dbReference type="InterPro" id="IPR001810">
    <property type="entry name" value="F-box_dom"/>
</dbReference>
<organism evidence="2 3">
    <name type="scientific">Arthrobotrys musiformis</name>
    <dbReference type="NCBI Taxonomy" id="47236"/>
    <lineage>
        <taxon>Eukaryota</taxon>
        <taxon>Fungi</taxon>
        <taxon>Dikarya</taxon>
        <taxon>Ascomycota</taxon>
        <taxon>Pezizomycotina</taxon>
        <taxon>Orbiliomycetes</taxon>
        <taxon>Orbiliales</taxon>
        <taxon>Orbiliaceae</taxon>
        <taxon>Arthrobotrys</taxon>
    </lineage>
</organism>
<dbReference type="PROSITE" id="PS50181">
    <property type="entry name" value="FBOX"/>
    <property type="match status" value="1"/>
</dbReference>
<proteinExistence type="predicted"/>
<dbReference type="EMBL" id="JAVHJL010000001">
    <property type="protein sequence ID" value="KAK6511659.1"/>
    <property type="molecule type" value="Genomic_DNA"/>
</dbReference>
<gene>
    <name evidence="2" type="ORF">TWF481_000568</name>
</gene>
<dbReference type="Gene3D" id="3.80.10.10">
    <property type="entry name" value="Ribonuclease Inhibitor"/>
    <property type="match status" value="1"/>
</dbReference>